<proteinExistence type="inferred from homology"/>
<evidence type="ECO:0000259" key="14">
    <source>
        <dbReference type="Pfam" id="PF03109"/>
    </source>
</evidence>
<accession>A0A2T5MCP8</accession>
<keyword evidence="9 15" id="KW-0418">Kinase</keyword>
<dbReference type="NCBIfam" id="NF003404">
    <property type="entry name" value="PRK04750.1"/>
    <property type="match status" value="1"/>
</dbReference>
<gene>
    <name evidence="15" type="ORF">CJD38_15535</name>
</gene>
<organism evidence="15 16">
    <name type="scientific">Stenotrophobium rhamnosiphilum</name>
    <dbReference type="NCBI Taxonomy" id="2029166"/>
    <lineage>
        <taxon>Bacteria</taxon>
        <taxon>Pseudomonadati</taxon>
        <taxon>Pseudomonadota</taxon>
        <taxon>Gammaproteobacteria</taxon>
        <taxon>Nevskiales</taxon>
        <taxon>Nevskiaceae</taxon>
        <taxon>Stenotrophobium</taxon>
    </lineage>
</organism>
<dbReference type="GO" id="GO:0005524">
    <property type="term" value="F:ATP binding"/>
    <property type="evidence" value="ECO:0007669"/>
    <property type="project" value="UniProtKB-KW"/>
</dbReference>
<dbReference type="SUPFAM" id="SSF56112">
    <property type="entry name" value="Protein kinase-like (PK-like)"/>
    <property type="match status" value="1"/>
</dbReference>
<keyword evidence="12 13" id="KW-0472">Membrane</keyword>
<evidence type="ECO:0000256" key="2">
    <source>
        <dbReference type="ARBA" id="ARBA00009670"/>
    </source>
</evidence>
<feature type="transmembrane region" description="Helical" evidence="13">
    <location>
        <begin position="519"/>
        <end position="540"/>
    </location>
</feature>
<dbReference type="OrthoDB" id="9795390at2"/>
<evidence type="ECO:0000256" key="8">
    <source>
        <dbReference type="ARBA" id="ARBA00022741"/>
    </source>
</evidence>
<keyword evidence="11 13" id="KW-1133">Transmembrane helix</keyword>
<evidence type="ECO:0000256" key="5">
    <source>
        <dbReference type="ARBA" id="ARBA00022679"/>
    </source>
</evidence>
<evidence type="ECO:0000256" key="4">
    <source>
        <dbReference type="ARBA" id="ARBA00022519"/>
    </source>
</evidence>
<name>A0A2T5MCP8_9GAMM</name>
<sequence length="547" mass="62538">MSADSKLSIGRMRRVWQIHRTVRKYGLMEFFGREPGKHDRPRGERLRLALTELGPVFVKLGQALSTRPDVIPADIANELAKLQDQVPPFPGEEARVIIEQSLGKPISEMFEEFETVPMASASVAQVHAARLKPQGPNDPGLAVVVKVLRPGIEHVIRSDMQLLHTLADLAEKFSEDARRIRPRAIVAEYEKVIFDELDLMREGANASLLRRNWLGSELIYHPVVLWDYTRPNVMVMERIYGISIRELDRLRAMGVDFKVLAERGVEIFFKQTFRDNFFHADMHPGNIFVDATDVKKPSYLAVDFGIVGMLTPSDQRYLAENFLAFFNRDYRRVAELHVESEWLPEGTRVEEFEAAIRTICEPIFQRPLKDISFGFFLLRLFQVARRFNYQVQPQLVLLQKTLLNIEGLGRQLYDELDLWKTAKPIMEEWMRNRLGPAAMLEKARAGFPALADTLPQLAHHALRQIERGNGLGGGSNRRMLLDLQEEVRRANRRSIYAVAGGACVISATLMFGLDGYRPVLAAGIPLWSWFFGLVGVSFWIRAFRNRD</sequence>
<feature type="domain" description="ABC1 atypical kinase-like" evidence="14">
    <location>
        <begin position="81"/>
        <end position="337"/>
    </location>
</feature>
<evidence type="ECO:0000256" key="7">
    <source>
        <dbReference type="ARBA" id="ARBA00022692"/>
    </source>
</evidence>
<keyword evidence="4" id="KW-0997">Cell inner membrane</keyword>
<evidence type="ECO:0000256" key="9">
    <source>
        <dbReference type="ARBA" id="ARBA00022777"/>
    </source>
</evidence>
<comment type="similarity">
    <text evidence="2">Belongs to the protein kinase superfamily. ADCK protein kinase family.</text>
</comment>
<keyword evidence="6" id="KW-0831">Ubiquinone biosynthesis</keyword>
<dbReference type="Pfam" id="PF03109">
    <property type="entry name" value="ABC1"/>
    <property type="match status" value="1"/>
</dbReference>
<dbReference type="InterPro" id="IPR010232">
    <property type="entry name" value="UbiB"/>
</dbReference>
<keyword evidence="8" id="KW-0547">Nucleotide-binding</keyword>
<evidence type="ECO:0000256" key="6">
    <source>
        <dbReference type="ARBA" id="ARBA00022688"/>
    </source>
</evidence>
<dbReference type="PANTHER" id="PTHR10566:SF113">
    <property type="entry name" value="PROTEIN ACTIVITY OF BC1 COMPLEX KINASE 7, CHLOROPLASTIC"/>
    <property type="match status" value="1"/>
</dbReference>
<comment type="caution">
    <text evidence="15">The sequence shown here is derived from an EMBL/GenBank/DDBJ whole genome shotgun (WGS) entry which is preliminary data.</text>
</comment>
<dbReference type="EMBL" id="QANS01000006">
    <property type="protein sequence ID" value="PTU30354.1"/>
    <property type="molecule type" value="Genomic_DNA"/>
</dbReference>
<dbReference type="InterPro" id="IPR050154">
    <property type="entry name" value="UbiB_kinase"/>
</dbReference>
<dbReference type="NCBIfam" id="TIGR01982">
    <property type="entry name" value="UbiB"/>
    <property type="match status" value="1"/>
</dbReference>
<keyword evidence="10" id="KW-0067">ATP-binding</keyword>
<feature type="transmembrane region" description="Helical" evidence="13">
    <location>
        <begin position="495"/>
        <end position="513"/>
    </location>
</feature>
<evidence type="ECO:0000256" key="3">
    <source>
        <dbReference type="ARBA" id="ARBA00022475"/>
    </source>
</evidence>
<keyword evidence="7 13" id="KW-0812">Transmembrane</keyword>
<dbReference type="RefSeq" id="WP_107941299.1">
    <property type="nucleotide sequence ID" value="NZ_QANS01000006.1"/>
</dbReference>
<evidence type="ECO:0000313" key="15">
    <source>
        <dbReference type="EMBL" id="PTU30354.1"/>
    </source>
</evidence>
<keyword evidence="15" id="KW-0830">Ubiquinone</keyword>
<dbReference type="GO" id="GO:0016301">
    <property type="term" value="F:kinase activity"/>
    <property type="evidence" value="ECO:0007669"/>
    <property type="project" value="UniProtKB-KW"/>
</dbReference>
<evidence type="ECO:0000313" key="16">
    <source>
        <dbReference type="Proteomes" id="UP000244248"/>
    </source>
</evidence>
<dbReference type="PANTHER" id="PTHR10566">
    <property type="entry name" value="CHAPERONE-ACTIVITY OF BC1 COMPLEX CABC1 -RELATED"/>
    <property type="match status" value="1"/>
</dbReference>
<protein>
    <submittedName>
        <fullName evidence="15">Ubiquinone biosynthesis regulatory protein kinase UbiB</fullName>
    </submittedName>
</protein>
<keyword evidence="3" id="KW-1003">Cell membrane</keyword>
<keyword evidence="16" id="KW-1185">Reference proteome</keyword>
<dbReference type="InterPro" id="IPR045308">
    <property type="entry name" value="UbiB_bact"/>
</dbReference>
<evidence type="ECO:0000256" key="13">
    <source>
        <dbReference type="SAM" id="Phobius"/>
    </source>
</evidence>
<evidence type="ECO:0000256" key="11">
    <source>
        <dbReference type="ARBA" id="ARBA00022989"/>
    </source>
</evidence>
<dbReference type="InterPro" id="IPR011009">
    <property type="entry name" value="Kinase-like_dom_sf"/>
</dbReference>
<dbReference type="GO" id="GO:0006744">
    <property type="term" value="P:ubiquinone biosynthetic process"/>
    <property type="evidence" value="ECO:0007669"/>
    <property type="project" value="UniProtKB-UniPathway"/>
</dbReference>
<evidence type="ECO:0000256" key="10">
    <source>
        <dbReference type="ARBA" id="ARBA00022840"/>
    </source>
</evidence>
<reference evidence="15 16" key="1">
    <citation type="submission" date="2018-04" db="EMBL/GenBank/DDBJ databases">
        <title>Novel species isolated from glacier.</title>
        <authorList>
            <person name="Liu Q."/>
            <person name="Xin Y.-H."/>
        </authorList>
    </citation>
    <scope>NUCLEOTIDE SEQUENCE [LARGE SCALE GENOMIC DNA]</scope>
    <source>
        <strain evidence="15 16">GT1R17</strain>
    </source>
</reference>
<keyword evidence="5" id="KW-0808">Transferase</keyword>
<dbReference type="Proteomes" id="UP000244248">
    <property type="component" value="Unassembled WGS sequence"/>
</dbReference>
<dbReference type="UniPathway" id="UPA00232"/>
<evidence type="ECO:0000256" key="12">
    <source>
        <dbReference type="ARBA" id="ARBA00023136"/>
    </source>
</evidence>
<dbReference type="AlphaFoldDB" id="A0A2T5MCP8"/>
<dbReference type="InterPro" id="IPR004147">
    <property type="entry name" value="ABC1_dom"/>
</dbReference>
<comment type="pathway">
    <text evidence="1">Cofactor biosynthesis; ubiquinone biosynthesis [regulation].</text>
</comment>
<dbReference type="CDD" id="cd13972">
    <property type="entry name" value="UbiB"/>
    <property type="match status" value="1"/>
</dbReference>
<evidence type="ECO:0000256" key="1">
    <source>
        <dbReference type="ARBA" id="ARBA00005020"/>
    </source>
</evidence>